<dbReference type="Pfam" id="PF13472">
    <property type="entry name" value="Lipase_GDSL_2"/>
    <property type="match status" value="1"/>
</dbReference>
<dbReference type="Proteomes" id="UP000799444">
    <property type="component" value="Unassembled WGS sequence"/>
</dbReference>
<dbReference type="EMBL" id="ML996106">
    <property type="protein sequence ID" value="KAF2739046.1"/>
    <property type="molecule type" value="Genomic_DNA"/>
</dbReference>
<feature type="domain" description="SGNH hydrolase-type esterase" evidence="2">
    <location>
        <begin position="84"/>
        <end position="219"/>
    </location>
</feature>
<protein>
    <submittedName>
        <fullName evidence="3">SGNH hydrolase</fullName>
    </submittedName>
</protein>
<keyword evidence="1" id="KW-0732">Signal</keyword>
<dbReference type="OrthoDB" id="2119228at2759"/>
<feature type="chain" id="PRO_5040120649" evidence="1">
    <location>
        <begin position="20"/>
        <end position="245"/>
    </location>
</feature>
<proteinExistence type="predicted"/>
<dbReference type="GO" id="GO:0004622">
    <property type="term" value="F:phosphatidylcholine lysophospholipase activity"/>
    <property type="evidence" value="ECO:0007669"/>
    <property type="project" value="TreeGrafter"/>
</dbReference>
<reference evidence="3" key="1">
    <citation type="journal article" date="2020" name="Stud. Mycol.">
        <title>101 Dothideomycetes genomes: a test case for predicting lifestyles and emergence of pathogens.</title>
        <authorList>
            <person name="Haridas S."/>
            <person name="Albert R."/>
            <person name="Binder M."/>
            <person name="Bloem J."/>
            <person name="Labutti K."/>
            <person name="Salamov A."/>
            <person name="Andreopoulos B."/>
            <person name="Baker S."/>
            <person name="Barry K."/>
            <person name="Bills G."/>
            <person name="Bluhm B."/>
            <person name="Cannon C."/>
            <person name="Castanera R."/>
            <person name="Culley D."/>
            <person name="Daum C."/>
            <person name="Ezra D."/>
            <person name="Gonzalez J."/>
            <person name="Henrissat B."/>
            <person name="Kuo A."/>
            <person name="Liang C."/>
            <person name="Lipzen A."/>
            <person name="Lutzoni F."/>
            <person name="Magnuson J."/>
            <person name="Mondo S."/>
            <person name="Nolan M."/>
            <person name="Ohm R."/>
            <person name="Pangilinan J."/>
            <person name="Park H.-J."/>
            <person name="Ramirez L."/>
            <person name="Alfaro M."/>
            <person name="Sun H."/>
            <person name="Tritt A."/>
            <person name="Yoshinaga Y."/>
            <person name="Zwiers L.-H."/>
            <person name="Turgeon B."/>
            <person name="Goodwin S."/>
            <person name="Spatafora J."/>
            <person name="Crous P."/>
            <person name="Grigoriev I."/>
        </authorList>
    </citation>
    <scope>NUCLEOTIDE SEQUENCE</scope>
    <source>
        <strain evidence="3">CBS 125425</strain>
    </source>
</reference>
<dbReference type="InterPro" id="IPR013830">
    <property type="entry name" value="SGNH_hydro"/>
</dbReference>
<keyword evidence="4" id="KW-1185">Reference proteome</keyword>
<keyword evidence="3" id="KW-0378">Hydrolase</keyword>
<organism evidence="3 4">
    <name type="scientific">Polyplosphaeria fusca</name>
    <dbReference type="NCBI Taxonomy" id="682080"/>
    <lineage>
        <taxon>Eukaryota</taxon>
        <taxon>Fungi</taxon>
        <taxon>Dikarya</taxon>
        <taxon>Ascomycota</taxon>
        <taxon>Pezizomycotina</taxon>
        <taxon>Dothideomycetes</taxon>
        <taxon>Pleosporomycetidae</taxon>
        <taxon>Pleosporales</taxon>
        <taxon>Tetraplosphaeriaceae</taxon>
        <taxon>Polyplosphaeria</taxon>
    </lineage>
</organism>
<dbReference type="PANTHER" id="PTHR30383">
    <property type="entry name" value="THIOESTERASE 1/PROTEASE 1/LYSOPHOSPHOLIPASE L1"/>
    <property type="match status" value="1"/>
</dbReference>
<sequence length="245" mass="26131">MVKLSVLATLGALAAVVCALPVENAEEAAKTVRIMPFGASIVGAPGCWRALLWQDLQKAGVTNTDFVGSNKAPDCGFSYDGENEGHAGALADEYVKNGNLTTWLKQNPPDVIIMHLGTNDIVQKRSTASIITAYTALVGQMRTSKSSMKIIVSKLIPISPSVFGDFATQGVIALNKAMDDWAKANTKSESPITLVDNWTGFDASADTIEGEHPNASGNRKMADKFLQPTISAIRSVSTLQERDDC</sequence>
<dbReference type="Gene3D" id="3.40.50.1110">
    <property type="entry name" value="SGNH hydrolase"/>
    <property type="match status" value="1"/>
</dbReference>
<evidence type="ECO:0000313" key="3">
    <source>
        <dbReference type="EMBL" id="KAF2739046.1"/>
    </source>
</evidence>
<comment type="caution">
    <text evidence="3">The sequence shown here is derived from an EMBL/GenBank/DDBJ whole genome shotgun (WGS) entry which is preliminary data.</text>
</comment>
<feature type="signal peptide" evidence="1">
    <location>
        <begin position="1"/>
        <end position="19"/>
    </location>
</feature>
<evidence type="ECO:0000313" key="4">
    <source>
        <dbReference type="Proteomes" id="UP000799444"/>
    </source>
</evidence>
<dbReference type="InterPro" id="IPR051532">
    <property type="entry name" value="Ester_Hydrolysis_Enzymes"/>
</dbReference>
<dbReference type="AlphaFoldDB" id="A0A9P4R8W1"/>
<gene>
    <name evidence="3" type="ORF">EJ04DRAFT_9133</name>
</gene>
<evidence type="ECO:0000259" key="2">
    <source>
        <dbReference type="Pfam" id="PF13472"/>
    </source>
</evidence>
<dbReference type="SUPFAM" id="SSF52266">
    <property type="entry name" value="SGNH hydrolase"/>
    <property type="match status" value="1"/>
</dbReference>
<dbReference type="PANTHER" id="PTHR30383:SF2">
    <property type="entry name" value="CELLULOSE-BINDING PROTEIN"/>
    <property type="match status" value="1"/>
</dbReference>
<name>A0A9P4R8W1_9PLEO</name>
<accession>A0A9P4R8W1</accession>
<dbReference type="InterPro" id="IPR036514">
    <property type="entry name" value="SGNH_hydro_sf"/>
</dbReference>
<evidence type="ECO:0000256" key="1">
    <source>
        <dbReference type="SAM" id="SignalP"/>
    </source>
</evidence>
<dbReference type="CDD" id="cd01833">
    <property type="entry name" value="XynB_like"/>
    <property type="match status" value="1"/>
</dbReference>